<dbReference type="STRING" id="69014.TK1233"/>
<keyword evidence="3" id="KW-1185">Reference proteome</keyword>
<feature type="transmembrane region" description="Helical" evidence="1">
    <location>
        <begin position="155"/>
        <end position="175"/>
    </location>
</feature>
<feature type="transmembrane region" description="Helical" evidence="1">
    <location>
        <begin position="110"/>
        <end position="134"/>
    </location>
</feature>
<dbReference type="OrthoDB" id="86288at2157"/>
<evidence type="ECO:0000313" key="3">
    <source>
        <dbReference type="Proteomes" id="UP000000536"/>
    </source>
</evidence>
<keyword evidence="1" id="KW-1133">Transmembrane helix</keyword>
<dbReference type="EnsemblBacteria" id="BAD85422">
    <property type="protein sequence ID" value="BAD85422"/>
    <property type="gene ID" value="TK1233"/>
</dbReference>
<dbReference type="InterPro" id="IPR002798">
    <property type="entry name" value="SpoIIM-like"/>
</dbReference>
<gene>
    <name evidence="2" type="ordered locus">TK1233</name>
</gene>
<dbReference type="RefSeq" id="WP_011250184.1">
    <property type="nucleotide sequence ID" value="NC_006624.1"/>
</dbReference>
<protein>
    <submittedName>
        <fullName evidence="2">Hypothetical membrane protein, conserved, DUF95 family</fullName>
    </submittedName>
</protein>
<feature type="transmembrane region" description="Helical" evidence="1">
    <location>
        <begin position="7"/>
        <end position="28"/>
    </location>
</feature>
<dbReference type="KEGG" id="tko:TK1233"/>
<dbReference type="EMBL" id="AP006878">
    <property type="protein sequence ID" value="BAD85422.1"/>
    <property type="molecule type" value="Genomic_DNA"/>
</dbReference>
<dbReference type="PANTHER" id="PTHR35337:SF1">
    <property type="entry name" value="SLR1478 PROTEIN"/>
    <property type="match status" value="1"/>
</dbReference>
<dbReference type="AlphaFoldDB" id="Q5JGH9"/>
<dbReference type="PANTHER" id="PTHR35337">
    <property type="entry name" value="SLR1478 PROTEIN"/>
    <property type="match status" value="1"/>
</dbReference>
<dbReference type="GeneID" id="78447749"/>
<dbReference type="eggNOG" id="arCOG01994">
    <property type="taxonomic scope" value="Archaea"/>
</dbReference>
<evidence type="ECO:0000256" key="1">
    <source>
        <dbReference type="SAM" id="Phobius"/>
    </source>
</evidence>
<organism evidence="2 3">
    <name type="scientific">Thermococcus kodakarensis (strain ATCC BAA-918 / JCM 12380 / KOD1)</name>
    <name type="common">Pyrococcus kodakaraensis (strain KOD1)</name>
    <dbReference type="NCBI Taxonomy" id="69014"/>
    <lineage>
        <taxon>Archaea</taxon>
        <taxon>Methanobacteriati</taxon>
        <taxon>Methanobacteriota</taxon>
        <taxon>Thermococci</taxon>
        <taxon>Thermococcales</taxon>
        <taxon>Thermococcaceae</taxon>
        <taxon>Thermococcus</taxon>
    </lineage>
</organism>
<dbReference type="InParanoid" id="Q5JGH9"/>
<evidence type="ECO:0000313" key="2">
    <source>
        <dbReference type="EMBL" id="BAD85422.1"/>
    </source>
</evidence>
<keyword evidence="1" id="KW-0472">Membrane</keyword>
<reference evidence="2 3" key="1">
    <citation type="journal article" date="2005" name="Genome Res.">
        <title>Complete genome sequence of the hyperthermophilic archaeon Thermococcus kodakaraensis KOD1 and comparison with Pyrococcus genomes.</title>
        <authorList>
            <person name="Fukui T."/>
            <person name="Atomi H."/>
            <person name="Kanai T."/>
            <person name="Matsumi R."/>
            <person name="Fujiwara S."/>
            <person name="Imanaka T."/>
        </authorList>
    </citation>
    <scope>NUCLEOTIDE SEQUENCE [LARGE SCALE GENOMIC DNA]</scope>
    <source>
        <strain evidence="3">ATCC BAA-918 / JCM 12380 / KOD1</strain>
    </source>
</reference>
<proteinExistence type="predicted"/>
<accession>Q5JGH9</accession>
<dbReference type="Pfam" id="PF01944">
    <property type="entry name" value="SpoIIM"/>
    <property type="match status" value="1"/>
</dbReference>
<dbReference type="HOGENOM" id="CLU_099320_0_1_2"/>
<feature type="transmembrane region" description="Helical" evidence="1">
    <location>
        <begin position="55"/>
        <end position="75"/>
    </location>
</feature>
<sequence>MGRIGRYFLYLLLALFAGIAAGLAYVRFQPGMAFEYMERLARQFGSISENPFRNFVWIFLNNARVALLVVVAGLFFGVGSGFVIFANGFIVGLVVGVLKEEGIPVKTLILGLVPHGIVEIPAILLAGAAGMCWYRRIMESEDKGKGLKEGALQALRLYIVVLLMLLIAAFIEAYITPNVAGL</sequence>
<keyword evidence="1" id="KW-0812">Transmembrane</keyword>
<dbReference type="Proteomes" id="UP000000536">
    <property type="component" value="Chromosome"/>
</dbReference>
<name>Q5JGH9_THEKO</name>
<feature type="transmembrane region" description="Helical" evidence="1">
    <location>
        <begin position="82"/>
        <end position="98"/>
    </location>
</feature>